<organism evidence="4 5">
    <name type="scientific">Magnetovibrio blakemorei</name>
    <dbReference type="NCBI Taxonomy" id="28181"/>
    <lineage>
        <taxon>Bacteria</taxon>
        <taxon>Pseudomonadati</taxon>
        <taxon>Pseudomonadota</taxon>
        <taxon>Alphaproteobacteria</taxon>
        <taxon>Rhodospirillales</taxon>
        <taxon>Magnetovibrionaceae</taxon>
        <taxon>Magnetovibrio</taxon>
    </lineage>
</organism>
<dbReference type="RefSeq" id="WP_069956664.1">
    <property type="nucleotide sequence ID" value="NZ_MCGG01000008.1"/>
</dbReference>
<dbReference type="InterPro" id="IPR007428">
    <property type="entry name" value="MlaA"/>
</dbReference>
<dbReference type="GO" id="GO:0016020">
    <property type="term" value="C:membrane"/>
    <property type="evidence" value="ECO:0007669"/>
    <property type="project" value="InterPro"/>
</dbReference>
<dbReference type="STRING" id="28181.BEN30_03655"/>
<name>A0A1E5QB12_9PROT</name>
<dbReference type="Proteomes" id="UP000095347">
    <property type="component" value="Unassembled WGS sequence"/>
</dbReference>
<dbReference type="AlphaFoldDB" id="A0A1E5QB12"/>
<evidence type="ECO:0000313" key="5">
    <source>
        <dbReference type="Proteomes" id="UP000095347"/>
    </source>
</evidence>
<dbReference type="EMBL" id="MCGG01000008">
    <property type="protein sequence ID" value="OEJ69199.1"/>
    <property type="molecule type" value="Genomic_DNA"/>
</dbReference>
<proteinExistence type="inferred from homology"/>
<evidence type="ECO:0008006" key="6">
    <source>
        <dbReference type="Google" id="ProtNLM"/>
    </source>
</evidence>
<evidence type="ECO:0000313" key="4">
    <source>
        <dbReference type="EMBL" id="OEJ69199.1"/>
    </source>
</evidence>
<comment type="caution">
    <text evidence="4">The sequence shown here is derived from an EMBL/GenBank/DDBJ whole genome shotgun (WGS) entry which is preliminary data.</text>
</comment>
<dbReference type="PRINTS" id="PR01805">
    <property type="entry name" value="VACJLIPOPROT"/>
</dbReference>
<evidence type="ECO:0000256" key="2">
    <source>
        <dbReference type="ARBA" id="ARBA00022729"/>
    </source>
</evidence>
<dbReference type="PANTHER" id="PTHR30035">
    <property type="entry name" value="LIPOPROTEIN VACJ-RELATED"/>
    <property type="match status" value="1"/>
</dbReference>
<reference evidence="5" key="1">
    <citation type="submission" date="2016-07" db="EMBL/GenBank/DDBJ databases">
        <authorList>
            <person name="Florea S."/>
            <person name="Webb J.S."/>
            <person name="Jaromczyk J."/>
            <person name="Schardl C.L."/>
        </authorList>
    </citation>
    <scope>NUCLEOTIDE SEQUENCE [LARGE SCALE GENOMIC DNA]</scope>
    <source>
        <strain evidence="5">MV-1</strain>
    </source>
</reference>
<comment type="similarity">
    <text evidence="1">Belongs to the MlaA family.</text>
</comment>
<evidence type="ECO:0000256" key="3">
    <source>
        <dbReference type="SAM" id="MobiDB-lite"/>
    </source>
</evidence>
<keyword evidence="5" id="KW-1185">Reference proteome</keyword>
<dbReference type="PANTHER" id="PTHR30035:SF3">
    <property type="entry name" value="INTERMEMBRANE PHOSPHOLIPID TRANSPORT SYSTEM LIPOPROTEIN MLAA"/>
    <property type="match status" value="1"/>
</dbReference>
<protein>
    <recommendedName>
        <fullName evidence="6">VacJ family lipoprotein</fullName>
    </recommendedName>
</protein>
<accession>A0A1E5QB12</accession>
<dbReference type="OrthoDB" id="9785326at2"/>
<feature type="region of interest" description="Disordered" evidence="3">
    <location>
        <begin position="266"/>
        <end position="292"/>
    </location>
</feature>
<gene>
    <name evidence="4" type="ORF">BEN30_03655</name>
</gene>
<dbReference type="GO" id="GO:0120010">
    <property type="term" value="P:intermembrane phospholipid transfer"/>
    <property type="evidence" value="ECO:0007669"/>
    <property type="project" value="TreeGrafter"/>
</dbReference>
<evidence type="ECO:0000256" key="1">
    <source>
        <dbReference type="ARBA" id="ARBA00010634"/>
    </source>
</evidence>
<keyword evidence="2" id="KW-0732">Signal</keyword>
<sequence>MFDTKSSALTAFDQNLWTTVCNFAANLRQNGLRVFAVLMLGFLVTACAAVPNSSDPEAVAEYQEVNDPLEPFNRAMFELNRGLDTLILRPAATLYRGFVPPPIQDIVNNFLNNLKAPVVLLNDVLQGEGDRAMNTLSRFAINTTVGVLGFGDPATELGYPAHKEDFGQTLAIWGADGGPYLVLPILGPSNPRDAVGKVVDTLTDPIWHYAQNTDKEYITNERMAAEIVNFRARNLEAIDDLERTSLDYYAAVRSLYRQVREDEIRNGTMPKTGLPAISSNGTDPYSIGSMQDPDAVDATLATKN</sequence>
<dbReference type="Pfam" id="PF04333">
    <property type="entry name" value="MlaA"/>
    <property type="match status" value="1"/>
</dbReference>